<dbReference type="SUPFAM" id="SSF69917">
    <property type="entry name" value="OMPT-like"/>
    <property type="match status" value="1"/>
</dbReference>
<dbReference type="InterPro" id="IPR020080">
    <property type="entry name" value="OM_adhesin/peptidase_omptin"/>
</dbReference>
<keyword evidence="2" id="KW-0378">Hydrolase</keyword>
<reference evidence="2 3" key="1">
    <citation type="submission" date="2023-04" db="EMBL/GenBank/DDBJ databases">
        <title>Spirochaete genome identified in red abalone sample constitutes a novel genus.</title>
        <authorList>
            <person name="Sharma S.P."/>
            <person name="Purcell C.M."/>
            <person name="Hyde J.R."/>
            <person name="Severin A.J."/>
        </authorList>
    </citation>
    <scope>NUCLEOTIDE SEQUENCE [LARGE SCALE GENOMIC DNA]</scope>
    <source>
        <strain evidence="2 3">SP-2023</strain>
    </source>
</reference>
<sequence>MNNQEQGYLQSGRKKPPGEDRGAPDHWLNDVMRAEDPIKEWPINRKMNSAKYFPPMVVRFFIGYQGMRSHEYVVGNPTQKNSRGYKSELIWNSFKNLLLGVNVSGRINKIHYVGQINTTLSLAQNFIYDYDWLYQDLVTEDAASNYSRHDTVQNIMIEFLFRLGYPVLEWNDNRISIGPGVFGSFSHWDAFDGELRYLVDSVGNFINLASKQSGRSLSYGVFLLSFQAYIELTQNFTDNFEVRLALAYSPLTLWLGIDNHYMRNLLFYDFGFWGQQVFGELQFNFWNTKRTLGFSVSVTGRYLFETIGSTLTYNTDSEGVRQNLSGSSFLSSGLEQGSVQIYLGGLFTFPKNIGRKAR</sequence>
<dbReference type="Pfam" id="PF01278">
    <property type="entry name" value="Omptin"/>
    <property type="match status" value="1"/>
</dbReference>
<gene>
    <name evidence="2" type="ORF">P0082_03090</name>
</gene>
<name>A0ABY8MIK3_9SPIO</name>
<dbReference type="EC" id="3.4.23.49" evidence="2"/>
<organism evidence="2 3">
    <name type="scientific">Candidatus Haliotispira prima</name>
    <dbReference type="NCBI Taxonomy" id="3034016"/>
    <lineage>
        <taxon>Bacteria</taxon>
        <taxon>Pseudomonadati</taxon>
        <taxon>Spirochaetota</taxon>
        <taxon>Spirochaetia</taxon>
        <taxon>Spirochaetales</taxon>
        <taxon>Spirochaetaceae</taxon>
        <taxon>Candidatus Haliotispira</taxon>
    </lineage>
</organism>
<evidence type="ECO:0000313" key="3">
    <source>
        <dbReference type="Proteomes" id="UP001228690"/>
    </source>
</evidence>
<dbReference type="Gene3D" id="2.40.128.90">
    <property type="entry name" value="OMPT-like"/>
    <property type="match status" value="1"/>
</dbReference>
<evidence type="ECO:0000256" key="1">
    <source>
        <dbReference type="SAM" id="MobiDB-lite"/>
    </source>
</evidence>
<dbReference type="RefSeq" id="WP_326928055.1">
    <property type="nucleotide sequence ID" value="NZ_CP123443.1"/>
</dbReference>
<feature type="compositionally biased region" description="Basic and acidic residues" evidence="1">
    <location>
        <begin position="16"/>
        <end position="27"/>
    </location>
</feature>
<dbReference type="InterPro" id="IPR053724">
    <property type="entry name" value="OMP_A26_sf"/>
</dbReference>
<keyword evidence="2" id="KW-0645">Protease</keyword>
<dbReference type="GO" id="GO:0004190">
    <property type="term" value="F:aspartic-type endopeptidase activity"/>
    <property type="evidence" value="ECO:0007669"/>
    <property type="project" value="UniProtKB-EC"/>
</dbReference>
<protein>
    <submittedName>
        <fullName evidence="2">Omptin family outer membrane protease</fullName>
        <ecNumber evidence="2">3.4.23.49</ecNumber>
    </submittedName>
</protein>
<feature type="region of interest" description="Disordered" evidence="1">
    <location>
        <begin position="1"/>
        <end position="27"/>
    </location>
</feature>
<dbReference type="InterPro" id="IPR000036">
    <property type="entry name" value="Peptidase_A26_omptin"/>
</dbReference>
<keyword evidence="3" id="KW-1185">Reference proteome</keyword>
<dbReference type="Proteomes" id="UP001228690">
    <property type="component" value="Chromosome"/>
</dbReference>
<dbReference type="EMBL" id="CP123443">
    <property type="protein sequence ID" value="WGK69860.1"/>
    <property type="molecule type" value="Genomic_DNA"/>
</dbReference>
<proteinExistence type="predicted"/>
<dbReference type="GO" id="GO:0006508">
    <property type="term" value="P:proteolysis"/>
    <property type="evidence" value="ECO:0007669"/>
    <property type="project" value="UniProtKB-KW"/>
</dbReference>
<evidence type="ECO:0000313" key="2">
    <source>
        <dbReference type="EMBL" id="WGK69860.1"/>
    </source>
</evidence>
<accession>A0ABY8MIK3</accession>